<evidence type="ECO:0000256" key="8">
    <source>
        <dbReference type="SAM" id="MobiDB-lite"/>
    </source>
</evidence>
<evidence type="ECO:0000259" key="10">
    <source>
        <dbReference type="Pfam" id="PF00082"/>
    </source>
</evidence>
<evidence type="ECO:0000256" key="6">
    <source>
        <dbReference type="PIRSR" id="PIRSR615500-1"/>
    </source>
</evidence>
<evidence type="ECO:0000256" key="2">
    <source>
        <dbReference type="ARBA" id="ARBA00022670"/>
    </source>
</evidence>
<feature type="active site" description="Charge relay system" evidence="6 7">
    <location>
        <position position="200"/>
    </location>
</feature>
<dbReference type="GO" id="GO:0016020">
    <property type="term" value="C:membrane"/>
    <property type="evidence" value="ECO:0007669"/>
    <property type="project" value="InterPro"/>
</dbReference>
<feature type="compositionally biased region" description="Polar residues" evidence="8">
    <location>
        <begin position="869"/>
        <end position="901"/>
    </location>
</feature>
<sequence length="1696" mass="179789">MVSLWLKGAALATLASLSGTLAWDADSIKASRKPIEASGPAIIPGKYIVELEPGTSLQTRDIGPRGSALIGEIESLGYDASVAEDLTSASGGFQAVSVEISNDGNMTLGQLKDVPGVVDAWPVYAVTLDVEFDTNASPKWNPHVVTRVDELHERGFKGKGQRVCVVDSGADASHPVLSGRIAGGKNMLDDSTDIQDCNGHGTFVSSIIVGQSKDFVGVAPEAEVYMYKVFGCEGSTPNDIVLKGLLAADADDCDIVSLSLGLDNGYSGSVMSRVASEISERRLVLIAAGNAGEQGVFYASSPASGRGVISVASVNSKQVLGWPATIASSSGETLELRYVTPDGQKLNESTSVRLQFDEGDSCDPTLYGSEDEAVLIKRGICWSGKSYNFLTSQGFGYNLIFDSYNQGVFYDSEITVGPGVHLYATTDASVGEWVKKQVASGRNLTLEVEADADAAAAEQDYPSAGQVSAFSSWGLTFENDFSPSIAAPGGAVYGAFPENDYAVASGTSFSTPYMAGIAALFFSGRKKDGEEFFRRIASTAALLPSYNAALGDVLSDIAPLAQQGAGMVDAVKVMDYETVLVSEPLISLNDTDNRVKTHTITLRNTGSEAVTYKVSHVAAATVQSRDEWWYPMVYYPPLLKGEGSIEAPDSITIGAGSTGDIQVTINAPDVEANSGALWSGKIVFQGSNDEFVTVPYMGVEVSTYNWTPLEGAPLAFRYDSQDGYLYPVNWKNKPYKPDEYDSPEIYYALRYGTYEFSLDLVGEDWTVDDFEYPFVAGASSNAWSGSLRSQPDVFGGYVNFPVTFPVRFSNVGFTRFQSFSNGTAIPSGKYKILSRALRMFGDPSKADDWQLFLSDAFSIQHGDDPIPGETSTTASTESLPTSTVASLSETTAPRTTTSDVAVETTASVPGITTTLRAKSTPTGLANAFVDLSLARQGTQSRTMNAPGDWMELHVQISIPNRVPADTVVSFALPAEIVNVAEKAYVMDQGSSLVGSASFDEDTSVYSITLNDWTEWHKDIVGDFYLYCRFSEELQAELQAGTYFIEIATVGEKFYPPVEYRAIDRTKVYEHQLEKTIDERPIYEFDIEVPGQLGPWNSVALVASQASTDDGFLCDGTSVVIGTEFDHENKITKSRDITAEAVQRCQVKTFRSKYTGEVAEGEVLAFRIANMLGIKGSWTIDMSYSLAIELTNGTTIGFDIRTLQYARFARSRPDNFFSGVVDRPGPVVSTTESVSLTTMTPIRNATTSASTEATTEATTEVTTTSFVTSEASTPAANATFSTSFSTWSETASETSSLTLPTTTDVSTDTSSTDASSDTTSVLTSGSSTVRPTNGTITTSSTDGIGSTSSLETSQTDTSTSASESTSAYPTTTGSDTSSTDSVSTVESSQSDISTSETTHGYTTTTESVPNSPSSVSSLESSEAGISTESEHIYPTPSLSSQGSETTPGSSPTSKTRDQAPGHTSLHSTTSQRPGVVTETHAVTVITSVCSDPSWTEPVTVTYTVPCVTSDVTSVTTITSVCKKCAEHPVTITYTQPVQVTQPPSSDVPITKDDKLHSASQIQYQGSSVTIPGPRQSLPAAGGDEKGQLESTAASNVGASVVSTQVREVPTSTADSEGDRTAGNREQGGSSDAQGSGQAGNEAPPAAATRIITTVSDEATDAPSAPTMVVVEGSGLRLGIDGWKIALGIFSVAFILTI</sequence>
<protein>
    <recommendedName>
        <fullName evidence="14">Peptidase S8/S53 domain-containing protein</fullName>
    </recommendedName>
</protein>
<feature type="active site" description="Charge relay system" evidence="6 7">
    <location>
        <position position="167"/>
    </location>
</feature>
<dbReference type="InterPro" id="IPR022398">
    <property type="entry name" value="Peptidase_S8_His-AS"/>
</dbReference>
<feature type="compositionally biased region" description="Low complexity" evidence="8">
    <location>
        <begin position="1290"/>
        <end position="1420"/>
    </location>
</feature>
<dbReference type="InterPro" id="IPR023828">
    <property type="entry name" value="Peptidase_S8_Ser-AS"/>
</dbReference>
<accession>A0A428RPR6</accession>
<evidence type="ECO:0000256" key="5">
    <source>
        <dbReference type="ARBA" id="ARBA00022825"/>
    </source>
</evidence>
<dbReference type="InterPro" id="IPR050131">
    <property type="entry name" value="Peptidase_S8_subtilisin-like"/>
</dbReference>
<gene>
    <name evidence="12" type="ORF">CEP51_007262</name>
</gene>
<feature type="signal peptide" evidence="9">
    <location>
        <begin position="1"/>
        <end position="22"/>
    </location>
</feature>
<feature type="active site" description="Charge relay system" evidence="6 7">
    <location>
        <position position="508"/>
    </location>
</feature>
<dbReference type="EMBL" id="NKCL01000171">
    <property type="protein sequence ID" value="RSL79562.1"/>
    <property type="molecule type" value="Genomic_DNA"/>
</dbReference>
<evidence type="ECO:0000313" key="13">
    <source>
        <dbReference type="Proteomes" id="UP000287972"/>
    </source>
</evidence>
<comment type="similarity">
    <text evidence="1 7">Belongs to the peptidase S8 family.</text>
</comment>
<dbReference type="PRINTS" id="PR00723">
    <property type="entry name" value="SUBTILISIN"/>
</dbReference>
<dbReference type="Pfam" id="PF06280">
    <property type="entry name" value="fn3_5"/>
    <property type="match status" value="1"/>
</dbReference>
<keyword evidence="5 7" id="KW-0720">Serine protease</keyword>
<keyword evidence="2 7" id="KW-0645">Protease</keyword>
<dbReference type="SUPFAM" id="SSF52743">
    <property type="entry name" value="Subtilisin-like"/>
    <property type="match status" value="1"/>
</dbReference>
<feature type="compositionally biased region" description="Low complexity" evidence="8">
    <location>
        <begin position="1625"/>
        <end position="1643"/>
    </location>
</feature>
<proteinExistence type="inferred from homology"/>
<evidence type="ECO:0000256" key="1">
    <source>
        <dbReference type="ARBA" id="ARBA00011073"/>
    </source>
</evidence>
<organism evidence="12 13">
    <name type="scientific">Fusarium floridanum</name>
    <dbReference type="NCBI Taxonomy" id="1325733"/>
    <lineage>
        <taxon>Eukaryota</taxon>
        <taxon>Fungi</taxon>
        <taxon>Dikarya</taxon>
        <taxon>Ascomycota</taxon>
        <taxon>Pezizomycotina</taxon>
        <taxon>Sordariomycetes</taxon>
        <taxon>Hypocreomycetidae</taxon>
        <taxon>Hypocreales</taxon>
        <taxon>Nectriaceae</taxon>
        <taxon>Fusarium</taxon>
        <taxon>Fusarium solani species complex</taxon>
    </lineage>
</organism>
<comment type="caution">
    <text evidence="12">The sequence shown here is derived from an EMBL/GenBank/DDBJ whole genome shotgun (WGS) entry which is preliminary data.</text>
</comment>
<name>A0A428RPR6_9HYPO</name>
<keyword evidence="13" id="KW-1185">Reference proteome</keyword>
<feature type="region of interest" description="Disordered" evidence="8">
    <location>
        <begin position="1227"/>
        <end position="1271"/>
    </location>
</feature>
<dbReference type="GO" id="GO:0006508">
    <property type="term" value="P:proteolysis"/>
    <property type="evidence" value="ECO:0007669"/>
    <property type="project" value="UniProtKB-KW"/>
</dbReference>
<dbReference type="InterPro" id="IPR010435">
    <property type="entry name" value="C5a/SBT2-like_Fn3"/>
</dbReference>
<feature type="region of interest" description="Disordered" evidence="8">
    <location>
        <begin position="863"/>
        <end position="901"/>
    </location>
</feature>
<dbReference type="PROSITE" id="PS00138">
    <property type="entry name" value="SUBTILASE_SER"/>
    <property type="match status" value="1"/>
</dbReference>
<feature type="region of interest" description="Disordered" evidence="8">
    <location>
        <begin position="1562"/>
        <end position="1643"/>
    </location>
</feature>
<dbReference type="GO" id="GO:0004252">
    <property type="term" value="F:serine-type endopeptidase activity"/>
    <property type="evidence" value="ECO:0007669"/>
    <property type="project" value="UniProtKB-UniRule"/>
</dbReference>
<feature type="compositionally biased region" description="Low complexity" evidence="8">
    <location>
        <begin position="1438"/>
        <end position="1452"/>
    </location>
</feature>
<dbReference type="GO" id="GO:0007155">
    <property type="term" value="P:cell adhesion"/>
    <property type="evidence" value="ECO:0007669"/>
    <property type="project" value="InterPro"/>
</dbReference>
<feature type="domain" description="C5a peptidase/Subtilisin-like protease SBT2-like Fn3-like" evidence="11">
    <location>
        <begin position="586"/>
        <end position="697"/>
    </location>
</feature>
<dbReference type="PANTHER" id="PTHR43806:SF66">
    <property type="entry name" value="SERIN ENDOPEPTIDASE"/>
    <property type="match status" value="1"/>
</dbReference>
<reference evidence="12 13" key="1">
    <citation type="submission" date="2017-06" db="EMBL/GenBank/DDBJ databases">
        <title>Comparative genomic analysis of Ambrosia Fusariam Clade fungi.</title>
        <authorList>
            <person name="Stajich J.E."/>
            <person name="Carrillo J."/>
            <person name="Kijimoto T."/>
            <person name="Eskalen A."/>
            <person name="O'Donnell K."/>
            <person name="Kasson M."/>
        </authorList>
    </citation>
    <scope>NUCLEOTIDE SEQUENCE [LARGE SCALE GENOMIC DNA]</scope>
    <source>
        <strain evidence="12 13">NRRL62606</strain>
    </source>
</reference>
<dbReference type="PROSITE" id="PS51892">
    <property type="entry name" value="SUBTILASE"/>
    <property type="match status" value="1"/>
</dbReference>
<feature type="region of interest" description="Disordered" evidence="8">
    <location>
        <begin position="1290"/>
        <end position="1475"/>
    </location>
</feature>
<dbReference type="Proteomes" id="UP000287972">
    <property type="component" value="Unassembled WGS sequence"/>
</dbReference>
<evidence type="ECO:0000256" key="9">
    <source>
        <dbReference type="SAM" id="SignalP"/>
    </source>
</evidence>
<dbReference type="PANTHER" id="PTHR43806">
    <property type="entry name" value="PEPTIDASE S8"/>
    <property type="match status" value="1"/>
</dbReference>
<dbReference type="Gene3D" id="3.40.50.200">
    <property type="entry name" value="Peptidase S8/S53 domain"/>
    <property type="match status" value="2"/>
</dbReference>
<keyword evidence="4 7" id="KW-0378">Hydrolase</keyword>
<evidence type="ECO:0000256" key="3">
    <source>
        <dbReference type="ARBA" id="ARBA00022729"/>
    </source>
</evidence>
<feature type="domain" description="Peptidase S8/S53" evidence="10">
    <location>
        <begin position="158"/>
        <end position="548"/>
    </location>
</feature>
<dbReference type="Pfam" id="PF00082">
    <property type="entry name" value="Peptidase_S8"/>
    <property type="match status" value="1"/>
</dbReference>
<evidence type="ECO:0000313" key="12">
    <source>
        <dbReference type="EMBL" id="RSL79562.1"/>
    </source>
</evidence>
<evidence type="ECO:0008006" key="14">
    <source>
        <dbReference type="Google" id="ProtNLM"/>
    </source>
</evidence>
<dbReference type="InterPro" id="IPR015500">
    <property type="entry name" value="Peptidase_S8_subtilisin-rel"/>
</dbReference>
<dbReference type="PROSITE" id="PS00137">
    <property type="entry name" value="SUBTILASE_HIS"/>
    <property type="match status" value="1"/>
</dbReference>
<evidence type="ECO:0000256" key="7">
    <source>
        <dbReference type="PROSITE-ProRule" id="PRU01240"/>
    </source>
</evidence>
<dbReference type="InterPro" id="IPR011252">
    <property type="entry name" value="Fibrogen-bd_dom1"/>
</dbReference>
<feature type="chain" id="PRO_5019352211" description="Peptidase S8/S53 domain-containing protein" evidence="9">
    <location>
        <begin position="23"/>
        <end position="1696"/>
    </location>
</feature>
<dbReference type="InterPro" id="IPR000209">
    <property type="entry name" value="Peptidase_S8/S53_dom"/>
</dbReference>
<keyword evidence="3 9" id="KW-0732">Signal</keyword>
<dbReference type="Gene3D" id="2.60.40.1280">
    <property type="match status" value="1"/>
</dbReference>
<evidence type="ECO:0000256" key="4">
    <source>
        <dbReference type="ARBA" id="ARBA00022801"/>
    </source>
</evidence>
<dbReference type="InterPro" id="IPR036852">
    <property type="entry name" value="Peptidase_S8/S53_dom_sf"/>
</dbReference>
<feature type="compositionally biased region" description="Polar residues" evidence="8">
    <location>
        <begin position="1587"/>
        <end position="1613"/>
    </location>
</feature>
<evidence type="ECO:0000259" key="11">
    <source>
        <dbReference type="Pfam" id="PF06280"/>
    </source>
</evidence>